<dbReference type="InterPro" id="IPR003346">
    <property type="entry name" value="Transposase_20"/>
</dbReference>
<proteinExistence type="predicted"/>
<reference evidence="2" key="2">
    <citation type="journal article" date="2024" name="Antonie Van Leeuwenhoek">
        <title>Roseihalotalea indica gen. nov., sp. nov., a halophilic Bacteroidetes from mesopelagic Southwest Indian Ocean with higher carbohydrate metabolic potential.</title>
        <authorList>
            <person name="Chen B."/>
            <person name="Zhang M."/>
            <person name="Lin D."/>
            <person name="Ye J."/>
            <person name="Tang K."/>
        </authorList>
    </citation>
    <scope>NUCLEOTIDE SEQUENCE</scope>
    <source>
        <strain evidence="2">TK19036</strain>
    </source>
</reference>
<reference evidence="2" key="1">
    <citation type="journal article" date="2023" name="Comput. Struct. Biotechnol. J.">
        <title>Discovery of a novel marine Bacteroidetes with a rich repertoire of carbohydrate-active enzymes.</title>
        <authorList>
            <person name="Chen B."/>
            <person name="Liu G."/>
            <person name="Chen Q."/>
            <person name="Wang H."/>
            <person name="Liu L."/>
            <person name="Tang K."/>
        </authorList>
    </citation>
    <scope>NUCLEOTIDE SEQUENCE</scope>
    <source>
        <strain evidence="2">TK19036</strain>
    </source>
</reference>
<evidence type="ECO:0000259" key="1">
    <source>
        <dbReference type="Pfam" id="PF02371"/>
    </source>
</evidence>
<sequence length="101" mass="11406">MGPTGIEKLNKKPIEALEKQIAEVEKKISNLIKEDDSLSHLFSIVTSVEGIGPVVFWEMIISTNEFKLFNCPRKFACYSGVVPFDRTADAAFFGYEYSGWH</sequence>
<evidence type="ECO:0000313" key="2">
    <source>
        <dbReference type="EMBL" id="WKN34007.1"/>
    </source>
</evidence>
<dbReference type="GO" id="GO:0004803">
    <property type="term" value="F:transposase activity"/>
    <property type="evidence" value="ECO:0007669"/>
    <property type="project" value="InterPro"/>
</dbReference>
<accession>A0AA49GH99</accession>
<name>A0AA49GH99_9BACT</name>
<dbReference type="GO" id="GO:0006313">
    <property type="term" value="P:DNA transposition"/>
    <property type="evidence" value="ECO:0007669"/>
    <property type="project" value="InterPro"/>
</dbReference>
<dbReference type="GO" id="GO:0003677">
    <property type="term" value="F:DNA binding"/>
    <property type="evidence" value="ECO:0007669"/>
    <property type="project" value="InterPro"/>
</dbReference>
<dbReference type="Pfam" id="PF02371">
    <property type="entry name" value="Transposase_20"/>
    <property type="match status" value="1"/>
</dbReference>
<protein>
    <submittedName>
        <fullName evidence="2">Transposase</fullName>
    </submittedName>
</protein>
<dbReference type="AlphaFoldDB" id="A0AA49GH99"/>
<feature type="domain" description="Transposase IS116/IS110/IS902 C-terminal" evidence="1">
    <location>
        <begin position="44"/>
        <end position="86"/>
    </location>
</feature>
<organism evidence="2">
    <name type="scientific">Roseihalotalea indica</name>
    <dbReference type="NCBI Taxonomy" id="2867963"/>
    <lineage>
        <taxon>Bacteria</taxon>
        <taxon>Pseudomonadati</taxon>
        <taxon>Bacteroidota</taxon>
        <taxon>Cytophagia</taxon>
        <taxon>Cytophagales</taxon>
        <taxon>Catalimonadaceae</taxon>
        <taxon>Roseihalotalea</taxon>
    </lineage>
</organism>
<gene>
    <name evidence="2" type="ORF">K4G66_16630</name>
</gene>
<dbReference type="EMBL" id="CP120682">
    <property type="protein sequence ID" value="WKN34007.1"/>
    <property type="molecule type" value="Genomic_DNA"/>
</dbReference>